<protein>
    <submittedName>
        <fullName evidence="2">Uncharacterized protein</fullName>
    </submittedName>
</protein>
<evidence type="ECO:0000313" key="2">
    <source>
        <dbReference type="EMBL" id="KAK2148819.1"/>
    </source>
</evidence>
<dbReference type="Proteomes" id="UP001208570">
    <property type="component" value="Unassembled WGS sequence"/>
</dbReference>
<name>A0AAD9J959_9ANNE</name>
<comment type="caution">
    <text evidence="2">The sequence shown here is derived from an EMBL/GenBank/DDBJ whole genome shotgun (WGS) entry which is preliminary data.</text>
</comment>
<organism evidence="2 3">
    <name type="scientific">Paralvinella palmiformis</name>
    <dbReference type="NCBI Taxonomy" id="53620"/>
    <lineage>
        <taxon>Eukaryota</taxon>
        <taxon>Metazoa</taxon>
        <taxon>Spiralia</taxon>
        <taxon>Lophotrochozoa</taxon>
        <taxon>Annelida</taxon>
        <taxon>Polychaeta</taxon>
        <taxon>Sedentaria</taxon>
        <taxon>Canalipalpata</taxon>
        <taxon>Terebellida</taxon>
        <taxon>Terebelliformia</taxon>
        <taxon>Alvinellidae</taxon>
        <taxon>Paralvinella</taxon>
    </lineage>
</organism>
<accession>A0AAD9J959</accession>
<keyword evidence="1" id="KW-0732">Signal</keyword>
<keyword evidence="3" id="KW-1185">Reference proteome</keyword>
<proteinExistence type="predicted"/>
<feature type="chain" id="PRO_5042110788" evidence="1">
    <location>
        <begin position="22"/>
        <end position="81"/>
    </location>
</feature>
<dbReference type="EMBL" id="JAODUP010000481">
    <property type="protein sequence ID" value="KAK2148819.1"/>
    <property type="molecule type" value="Genomic_DNA"/>
</dbReference>
<feature type="signal peptide" evidence="1">
    <location>
        <begin position="1"/>
        <end position="21"/>
    </location>
</feature>
<reference evidence="2" key="1">
    <citation type="journal article" date="2023" name="Mol. Biol. Evol.">
        <title>Third-Generation Sequencing Reveals the Adaptive Role of the Epigenome in Three Deep-Sea Polychaetes.</title>
        <authorList>
            <person name="Perez M."/>
            <person name="Aroh O."/>
            <person name="Sun Y."/>
            <person name="Lan Y."/>
            <person name="Juniper S.K."/>
            <person name="Young C.R."/>
            <person name="Angers B."/>
            <person name="Qian P.Y."/>
        </authorList>
    </citation>
    <scope>NUCLEOTIDE SEQUENCE</scope>
    <source>
        <strain evidence="2">P08H-3</strain>
    </source>
</reference>
<dbReference type="AlphaFoldDB" id="A0AAD9J959"/>
<sequence length="81" mass="9092">MAIKECLICLLIVVALGYGEAYNSGGCTPNMVSIYWCVVSKLRWLNSEERCSWNAMRIQGNFRRREGEKSSDLASSDPSIL</sequence>
<evidence type="ECO:0000256" key="1">
    <source>
        <dbReference type="SAM" id="SignalP"/>
    </source>
</evidence>
<evidence type="ECO:0000313" key="3">
    <source>
        <dbReference type="Proteomes" id="UP001208570"/>
    </source>
</evidence>
<gene>
    <name evidence="2" type="ORF">LSH36_481g03065</name>
</gene>